<name>A0A1B2A907_9SPHN</name>
<dbReference type="SUPFAM" id="SSF56349">
    <property type="entry name" value="DNA breaking-rejoining enzymes"/>
    <property type="match status" value="1"/>
</dbReference>
<dbReference type="GO" id="GO:0015074">
    <property type="term" value="P:DNA integration"/>
    <property type="evidence" value="ECO:0007669"/>
    <property type="project" value="UniProtKB-KW"/>
</dbReference>
<dbReference type="CDD" id="cd00397">
    <property type="entry name" value="DNA_BRE_C"/>
    <property type="match status" value="1"/>
</dbReference>
<proteinExistence type="inferred from homology"/>
<dbReference type="PROSITE" id="PS51898">
    <property type="entry name" value="TYR_RECOMBINASE"/>
    <property type="match status" value="1"/>
</dbReference>
<keyword evidence="2" id="KW-0229">DNA integration</keyword>
<keyword evidence="4" id="KW-0233">DNA recombination</keyword>
<dbReference type="EMBL" id="CP016591">
    <property type="protein sequence ID" value="ANY18663.1"/>
    <property type="molecule type" value="Genomic_DNA"/>
</dbReference>
<evidence type="ECO:0000313" key="6">
    <source>
        <dbReference type="EMBL" id="ANY18663.1"/>
    </source>
</evidence>
<dbReference type="STRING" id="692370.A6F68_00127"/>
<dbReference type="PANTHER" id="PTHR30349:SF41">
    <property type="entry name" value="INTEGRASE_RECOMBINASE PROTEIN MJ0367-RELATED"/>
    <property type="match status" value="1"/>
</dbReference>
<dbReference type="GO" id="GO:0003677">
    <property type="term" value="F:DNA binding"/>
    <property type="evidence" value="ECO:0007669"/>
    <property type="project" value="UniProtKB-KW"/>
</dbReference>
<keyword evidence="3" id="KW-0238">DNA-binding</keyword>
<dbReference type="InterPro" id="IPR013762">
    <property type="entry name" value="Integrase-like_cat_sf"/>
</dbReference>
<evidence type="ECO:0000256" key="1">
    <source>
        <dbReference type="ARBA" id="ARBA00008857"/>
    </source>
</evidence>
<dbReference type="OrthoDB" id="67979at2"/>
<evidence type="ECO:0000256" key="2">
    <source>
        <dbReference type="ARBA" id="ARBA00022908"/>
    </source>
</evidence>
<dbReference type="RefSeq" id="WP_074428255.1">
    <property type="nucleotide sequence ID" value="NZ_CP016591.1"/>
</dbReference>
<evidence type="ECO:0000256" key="4">
    <source>
        <dbReference type="ARBA" id="ARBA00023172"/>
    </source>
</evidence>
<dbReference type="InterPro" id="IPR011010">
    <property type="entry name" value="DNA_brk_join_enz"/>
</dbReference>
<dbReference type="InterPro" id="IPR002104">
    <property type="entry name" value="Integrase_catalytic"/>
</dbReference>
<dbReference type="KEGG" id="ado:A6F68_00127"/>
<dbReference type="GO" id="GO:0006310">
    <property type="term" value="P:DNA recombination"/>
    <property type="evidence" value="ECO:0007669"/>
    <property type="project" value="UniProtKB-KW"/>
</dbReference>
<keyword evidence="7" id="KW-1185">Reference proteome</keyword>
<dbReference type="Pfam" id="PF00589">
    <property type="entry name" value="Phage_integrase"/>
    <property type="match status" value="1"/>
</dbReference>
<feature type="domain" description="Tyr recombinase" evidence="5">
    <location>
        <begin position="5"/>
        <end position="196"/>
    </location>
</feature>
<dbReference type="AlphaFoldDB" id="A0A1B2A907"/>
<evidence type="ECO:0000256" key="3">
    <source>
        <dbReference type="ARBA" id="ARBA00023125"/>
    </source>
</evidence>
<evidence type="ECO:0000313" key="7">
    <source>
        <dbReference type="Proteomes" id="UP000092932"/>
    </source>
</evidence>
<dbReference type="PANTHER" id="PTHR30349">
    <property type="entry name" value="PHAGE INTEGRASE-RELATED"/>
    <property type="match status" value="1"/>
</dbReference>
<protein>
    <submittedName>
        <fullName evidence="6">Site-specific tyrosine recombinase XerC</fullName>
    </submittedName>
</protein>
<organism evidence="6 7">
    <name type="scientific">Tsuneonella dongtanensis</name>
    <dbReference type="NCBI Taxonomy" id="692370"/>
    <lineage>
        <taxon>Bacteria</taxon>
        <taxon>Pseudomonadati</taxon>
        <taxon>Pseudomonadota</taxon>
        <taxon>Alphaproteobacteria</taxon>
        <taxon>Sphingomonadales</taxon>
        <taxon>Erythrobacteraceae</taxon>
        <taxon>Tsuneonella</taxon>
    </lineage>
</organism>
<dbReference type="Proteomes" id="UP000092932">
    <property type="component" value="Chromosome"/>
</dbReference>
<dbReference type="InterPro" id="IPR050090">
    <property type="entry name" value="Tyrosine_recombinase_XerCD"/>
</dbReference>
<reference evidence="6 7" key="1">
    <citation type="submission" date="2016-07" db="EMBL/GenBank/DDBJ databases">
        <title>Complete genome sequence of Altererythrobacter dongtanensis KCTC 22672, a type strain with esterase isolated from tidal flat.</title>
        <authorList>
            <person name="Cheng H."/>
            <person name="Wu Y.-H."/>
            <person name="Zhou P."/>
            <person name="Huo Y.-Y."/>
            <person name="Wang C.-S."/>
            <person name="Xu X.-W."/>
        </authorList>
    </citation>
    <scope>NUCLEOTIDE SEQUENCE [LARGE SCALE GENOMIC DNA]</scope>
    <source>
        <strain evidence="6 7">KCTC 22672</strain>
    </source>
</reference>
<evidence type="ECO:0000259" key="5">
    <source>
        <dbReference type="PROSITE" id="PS51898"/>
    </source>
</evidence>
<gene>
    <name evidence="6" type="ORF">A6F68_00127</name>
</gene>
<comment type="similarity">
    <text evidence="1">Belongs to the 'phage' integrase family.</text>
</comment>
<accession>A0A1B2A907</accession>
<dbReference type="Gene3D" id="1.10.443.10">
    <property type="entry name" value="Intergrase catalytic core"/>
    <property type="match status" value="1"/>
</dbReference>
<sequence>MPLGKQAKTLSQTQVDAMCAYLRTKRNGVRNELIFLLSAKAGLRAKEIASLRWTMVTDADGELADSISLPNSASKGCSGRSVPISKALRLALGAERSRRRSEWPFPASAHVVASSRSDRVAPQVIVNMFYQWYRQVGFDGCSSHSGRRTFITNAARRISTVGGSLRDVQVLAGHSSLQVTQRYIDCDSAAQRRVVDLI</sequence>